<evidence type="ECO:0000256" key="1">
    <source>
        <dbReference type="ARBA" id="ARBA00001050"/>
    </source>
</evidence>
<evidence type="ECO:0000313" key="11">
    <source>
        <dbReference type="Proteomes" id="UP000051269"/>
    </source>
</evidence>
<dbReference type="NCBIfam" id="TIGR02317">
    <property type="entry name" value="prpB"/>
    <property type="match status" value="1"/>
</dbReference>
<evidence type="ECO:0000256" key="3">
    <source>
        <dbReference type="ARBA" id="ARBA00009282"/>
    </source>
</evidence>
<dbReference type="InterPro" id="IPR039556">
    <property type="entry name" value="ICL/PEPM"/>
</dbReference>
<dbReference type="Pfam" id="PF13714">
    <property type="entry name" value="PEP_mutase"/>
    <property type="match status" value="1"/>
</dbReference>
<dbReference type="InterPro" id="IPR015813">
    <property type="entry name" value="Pyrv/PenolPyrv_kinase-like_dom"/>
</dbReference>
<evidence type="ECO:0000256" key="6">
    <source>
        <dbReference type="ARBA" id="ARBA00023239"/>
    </source>
</evidence>
<dbReference type="Proteomes" id="UP000051269">
    <property type="component" value="Unassembled WGS sequence"/>
</dbReference>
<gene>
    <name evidence="10" type="primary">prpB</name>
    <name evidence="10" type="ORF">ABR82_05940</name>
</gene>
<dbReference type="EMBL" id="LIBO01000022">
    <property type="protein sequence ID" value="KRO62914.1"/>
    <property type="molecule type" value="Genomic_DNA"/>
</dbReference>
<dbReference type="Gene3D" id="3.20.20.60">
    <property type="entry name" value="Phosphoenolpyruvate-binding domains"/>
    <property type="match status" value="1"/>
</dbReference>
<keyword evidence="4" id="KW-0479">Metal-binding</keyword>
<dbReference type="CDD" id="cd00377">
    <property type="entry name" value="ICL_PEPM"/>
    <property type="match status" value="1"/>
</dbReference>
<sequence length="290" mass="31983">MSAGKRFCEAVRRERPLQVVGVIHAFAAKLAESAGFRAVYVSGAGVANAAFGKPDLGLTTLDQVAEEVRRISSVTRLPVLVDIDTGWGRDLFSGRTMKLMHRAGAAAVQLEDQVDMKRCGHRPGKHLVPVADMVKRIRAAVKSRPIRDMGVMARTDAAAVEGLDAAMYRAQQYVQAGADMIFAEALGSLSAYKKFCQAVKVPVLANMTEFGKTPMLSVKEFRSAGVRLVLYPLSAFRAMNSAAQEVYQVIRSQGTQKSLLKKMQTRKELYRLLDYQKAERTMDRRLGSKR</sequence>
<proteinExistence type="inferred from homology"/>
<keyword evidence="5" id="KW-0460">Magnesium</keyword>
<dbReference type="EC" id="4.1.3.30" evidence="9"/>
<comment type="pathway">
    <text evidence="9">Organic acid metabolism; propanoate degradation.</text>
</comment>
<dbReference type="InterPro" id="IPR040442">
    <property type="entry name" value="Pyrv_kinase-like_dom_sf"/>
</dbReference>
<evidence type="ECO:0000256" key="9">
    <source>
        <dbReference type="RuleBase" id="RU361121"/>
    </source>
</evidence>
<keyword evidence="6 9" id="KW-0456">Lyase</keyword>
<organism evidence="10 11">
    <name type="scientific">Verrucomicrobia subdivision 6 bacterium BACL9 MAG-120507-bin52</name>
    <dbReference type="NCBI Taxonomy" id="1655590"/>
    <lineage>
        <taxon>Bacteria</taxon>
        <taxon>Pseudomonadati</taxon>
        <taxon>Verrucomicrobiota</taxon>
        <taxon>Verrucomicrobiia</taxon>
        <taxon>Verrucomicrobiales</taxon>
        <taxon>Verrucomicrobia subdivision 6</taxon>
    </lineage>
</organism>
<evidence type="ECO:0000256" key="7">
    <source>
        <dbReference type="ARBA" id="ARBA00044762"/>
    </source>
</evidence>
<dbReference type="PANTHER" id="PTHR42905:SF5">
    <property type="entry name" value="CARBOXYVINYL-CARBOXYPHOSPHONATE PHOSPHORYLMUTASE, CHLOROPLASTIC"/>
    <property type="match status" value="1"/>
</dbReference>
<comment type="similarity">
    <text evidence="3 9">Belongs to the isocitrate lyase/PEP mutase superfamily. Methylisocitrate lyase family.</text>
</comment>
<evidence type="ECO:0000256" key="5">
    <source>
        <dbReference type="ARBA" id="ARBA00022842"/>
    </source>
</evidence>
<dbReference type="NCBIfam" id="NF008455">
    <property type="entry name" value="PRK11320.1"/>
    <property type="match status" value="1"/>
</dbReference>
<comment type="catalytic activity">
    <reaction evidence="1 9">
        <text>(2S,3R)-3-hydroxybutane-1,2,3-tricarboxylate = pyruvate + succinate</text>
        <dbReference type="Rhea" id="RHEA:16809"/>
        <dbReference type="ChEBI" id="CHEBI:15361"/>
        <dbReference type="ChEBI" id="CHEBI:30031"/>
        <dbReference type="ChEBI" id="CHEBI:57429"/>
        <dbReference type="EC" id="4.1.3.30"/>
    </reaction>
</comment>
<comment type="function">
    <text evidence="9">Catalyzes the thermodynamically favored C-C bond cleavage of (2R,3S)-2-methylisocitrate to yield pyruvate and succinate.</text>
</comment>
<name>A0A0R2RP40_9BACT</name>
<dbReference type="PANTHER" id="PTHR42905">
    <property type="entry name" value="PHOSPHOENOLPYRUVATE CARBOXYLASE"/>
    <property type="match status" value="1"/>
</dbReference>
<dbReference type="FunFam" id="3.20.20.60:FF:000009">
    <property type="entry name" value="2-methylisocitrate lyase"/>
    <property type="match status" value="1"/>
</dbReference>
<dbReference type="AlphaFoldDB" id="A0A0R2RP40"/>
<evidence type="ECO:0000256" key="4">
    <source>
        <dbReference type="ARBA" id="ARBA00022723"/>
    </source>
</evidence>
<reference evidence="10 11" key="1">
    <citation type="submission" date="2015-10" db="EMBL/GenBank/DDBJ databases">
        <title>Metagenome-Assembled Genomes uncover a global brackish microbiome.</title>
        <authorList>
            <person name="Hugerth L.W."/>
            <person name="Larsson J."/>
            <person name="Alneberg J."/>
            <person name="Lindh M.V."/>
            <person name="Legrand C."/>
            <person name="Pinhassi J."/>
            <person name="Andersson A.F."/>
        </authorList>
    </citation>
    <scope>NUCLEOTIDE SEQUENCE [LARGE SCALE GENOMIC DNA]</scope>
    <source>
        <strain evidence="10">BACL18 MAG-120507-bin52</strain>
    </source>
</reference>
<comment type="caution">
    <text evidence="10">The sequence shown here is derived from an EMBL/GenBank/DDBJ whole genome shotgun (WGS) entry which is preliminary data.</text>
</comment>
<dbReference type="GO" id="GO:0019629">
    <property type="term" value="P:propionate catabolic process, 2-methylcitrate cycle"/>
    <property type="evidence" value="ECO:0007669"/>
    <property type="project" value="InterPro"/>
</dbReference>
<comment type="cofactor">
    <cofactor evidence="2">
        <name>Mg(2+)</name>
        <dbReference type="ChEBI" id="CHEBI:18420"/>
    </cofactor>
</comment>
<evidence type="ECO:0000256" key="2">
    <source>
        <dbReference type="ARBA" id="ARBA00001946"/>
    </source>
</evidence>
<protein>
    <recommendedName>
        <fullName evidence="9">Methylisocitrate lyase</fullName>
        <ecNumber evidence="9">4.1.3.30</ecNumber>
    </recommendedName>
</protein>
<evidence type="ECO:0000256" key="8">
    <source>
        <dbReference type="ARBA" id="ARBA00057039"/>
    </source>
</evidence>
<accession>A0A0R2RP40</accession>
<comment type="function">
    <text evidence="8">Involved in the catabolism of short chain fatty acids (SCFA) via the 2-methylcitrate cycle I (propionate degradation route). Catalyzes the thermodynamically favored C-C bond cleavage of (2R,3S)-2-methylisocitrate to yield pyruvate and succinate via an alpha-carboxy-carbanion intermediate.</text>
</comment>
<dbReference type="InterPro" id="IPR012695">
    <property type="entry name" value="PrpB"/>
</dbReference>
<comment type="subunit">
    <text evidence="7">Homotetramer; dimer of dimers.</text>
</comment>
<dbReference type="InterPro" id="IPR018523">
    <property type="entry name" value="Isocitrate_lyase_ph_CS"/>
</dbReference>
<dbReference type="SUPFAM" id="SSF51621">
    <property type="entry name" value="Phosphoenolpyruvate/pyruvate domain"/>
    <property type="match status" value="1"/>
</dbReference>
<dbReference type="UniPathway" id="UPA00946"/>
<dbReference type="PROSITE" id="PS00161">
    <property type="entry name" value="ISOCITRATE_LYASE"/>
    <property type="match status" value="1"/>
</dbReference>
<dbReference type="GO" id="GO:0046421">
    <property type="term" value="F:methylisocitrate lyase activity"/>
    <property type="evidence" value="ECO:0007669"/>
    <property type="project" value="UniProtKB-EC"/>
</dbReference>
<dbReference type="GO" id="GO:0046872">
    <property type="term" value="F:metal ion binding"/>
    <property type="evidence" value="ECO:0007669"/>
    <property type="project" value="UniProtKB-KW"/>
</dbReference>
<evidence type="ECO:0000313" key="10">
    <source>
        <dbReference type="EMBL" id="KRO62914.1"/>
    </source>
</evidence>